<dbReference type="STRING" id="471852.Tcur_4365"/>
<dbReference type="eggNOG" id="COG2208">
    <property type="taxonomic scope" value="Bacteria"/>
</dbReference>
<accession>D1A3C2</accession>
<dbReference type="InterPro" id="IPR052016">
    <property type="entry name" value="Bact_Sigma-Reg"/>
</dbReference>
<evidence type="ECO:0000313" key="4">
    <source>
        <dbReference type="Proteomes" id="UP000001918"/>
    </source>
</evidence>
<dbReference type="Gene3D" id="3.60.40.10">
    <property type="entry name" value="PPM-type phosphatase domain"/>
    <property type="match status" value="1"/>
</dbReference>
<dbReference type="EMBL" id="CP001738">
    <property type="protein sequence ID" value="ACY99892.1"/>
    <property type="molecule type" value="Genomic_DNA"/>
</dbReference>
<dbReference type="RefSeq" id="WP_012854675.1">
    <property type="nucleotide sequence ID" value="NC_013510.1"/>
</dbReference>
<evidence type="ECO:0000313" key="3">
    <source>
        <dbReference type="EMBL" id="ACY99892.1"/>
    </source>
</evidence>
<dbReference type="SUPFAM" id="SSF81606">
    <property type="entry name" value="PP2C-like"/>
    <property type="match status" value="1"/>
</dbReference>
<reference evidence="3 4" key="1">
    <citation type="journal article" date="2011" name="Stand. Genomic Sci.">
        <title>Complete genome sequence of Thermomonospora curvata type strain (B9).</title>
        <authorList>
            <person name="Chertkov O."/>
            <person name="Sikorski J."/>
            <person name="Nolan M."/>
            <person name="Lapidus A."/>
            <person name="Lucas S."/>
            <person name="Del Rio T.G."/>
            <person name="Tice H."/>
            <person name="Cheng J.F."/>
            <person name="Goodwin L."/>
            <person name="Pitluck S."/>
            <person name="Liolios K."/>
            <person name="Ivanova N."/>
            <person name="Mavromatis K."/>
            <person name="Mikhailova N."/>
            <person name="Ovchinnikova G."/>
            <person name="Pati A."/>
            <person name="Chen A."/>
            <person name="Palaniappan K."/>
            <person name="Djao O.D."/>
            <person name="Land M."/>
            <person name="Hauser L."/>
            <person name="Chang Y.J."/>
            <person name="Jeffries C.D."/>
            <person name="Brettin T."/>
            <person name="Han C."/>
            <person name="Detter J.C."/>
            <person name="Rohde M."/>
            <person name="Goker M."/>
            <person name="Woyke T."/>
            <person name="Bristow J."/>
            <person name="Eisen J.A."/>
            <person name="Markowitz V."/>
            <person name="Hugenholtz P."/>
            <person name="Klenk H.P."/>
            <person name="Kyrpides N.C."/>
        </authorList>
    </citation>
    <scope>NUCLEOTIDE SEQUENCE [LARGE SCALE GENOMIC DNA]</scope>
    <source>
        <strain evidence="4">ATCC 19995 / DSM 43183 / JCM 3096 / KCTC 9072 / NBRC 15933 / NCIMB 10081 / Henssen B9</strain>
    </source>
</reference>
<keyword evidence="1" id="KW-0378">Hydrolase</keyword>
<evidence type="ECO:0000256" key="1">
    <source>
        <dbReference type="ARBA" id="ARBA00022801"/>
    </source>
</evidence>
<proteinExistence type="predicted"/>
<dbReference type="GO" id="GO:0016791">
    <property type="term" value="F:phosphatase activity"/>
    <property type="evidence" value="ECO:0007669"/>
    <property type="project" value="TreeGrafter"/>
</dbReference>
<gene>
    <name evidence="3" type="ordered locus">Tcur_4365</name>
</gene>
<sequence>MGTEGERMLGGLLEDSRLAAFEDLPALVTAHAAPAGLHFVTLYVADLQQRILIPLPGQRDGYGRPLEPIRIDGTLPGRAYRDFEVVQGRSPGEPLWPAPGQRVWAPLLEGTQRLGVLGATIDAGAAVGRVRDLAALVALLLMSKRAFSDSCARLSRTEPMVLSAEMTRTLMPPGVFATRDVVVAAVMEPAYQAGGDSYDYALDGSTLHLAVFDAMGHDTAAGLTSTIAIGVTRNAHRRGAGLTEVADLVDAAIAEQFTDVRFATGVLADLDVRSGRLDWINRGHPAPLVVRRGRRVAELQGPANMPMGLGLQSSPPPSGYQLEPGDRLLFYTDGIVEAVDPGGREVGLERFVDFIVRHEADGLSAPETLRRLVRTVLQGRDDRPRDDATVLIAEWRAGTETLLPR</sequence>
<dbReference type="AlphaFoldDB" id="D1A3C2"/>
<dbReference type="Pfam" id="PF07228">
    <property type="entry name" value="SpoIIE"/>
    <property type="match status" value="1"/>
</dbReference>
<dbReference type="Proteomes" id="UP000001918">
    <property type="component" value="Chromosome"/>
</dbReference>
<dbReference type="HOGENOM" id="CLU_043255_1_0_11"/>
<dbReference type="SMART" id="SM00331">
    <property type="entry name" value="PP2C_SIG"/>
    <property type="match status" value="1"/>
</dbReference>
<dbReference type="InterPro" id="IPR001932">
    <property type="entry name" value="PPM-type_phosphatase-like_dom"/>
</dbReference>
<dbReference type="PANTHER" id="PTHR43156">
    <property type="entry name" value="STAGE II SPORULATION PROTEIN E-RELATED"/>
    <property type="match status" value="1"/>
</dbReference>
<feature type="domain" description="PPM-type phosphatase" evidence="2">
    <location>
        <begin position="178"/>
        <end position="395"/>
    </location>
</feature>
<dbReference type="PANTHER" id="PTHR43156:SF2">
    <property type="entry name" value="STAGE II SPORULATION PROTEIN E"/>
    <property type="match status" value="1"/>
</dbReference>
<evidence type="ECO:0000259" key="2">
    <source>
        <dbReference type="SMART" id="SM00331"/>
    </source>
</evidence>
<organism evidence="3 4">
    <name type="scientific">Thermomonospora curvata (strain ATCC 19995 / DSM 43183 / JCM 3096 / KCTC 9072 / NBRC 15933 / NCIMB 10081 / Henssen B9)</name>
    <dbReference type="NCBI Taxonomy" id="471852"/>
    <lineage>
        <taxon>Bacteria</taxon>
        <taxon>Bacillati</taxon>
        <taxon>Actinomycetota</taxon>
        <taxon>Actinomycetes</taxon>
        <taxon>Streptosporangiales</taxon>
        <taxon>Thermomonosporaceae</taxon>
        <taxon>Thermomonospora</taxon>
    </lineage>
</organism>
<dbReference type="KEGG" id="tcu:Tcur_4365"/>
<dbReference type="InterPro" id="IPR036457">
    <property type="entry name" value="PPM-type-like_dom_sf"/>
</dbReference>
<name>D1A3C2_THECD</name>
<protein>
    <submittedName>
        <fullName evidence="3">Protein serine/threonine phosphatase</fullName>
    </submittedName>
</protein>
<keyword evidence="4" id="KW-1185">Reference proteome</keyword>